<evidence type="ECO:0000256" key="6">
    <source>
        <dbReference type="ARBA" id="ARBA00042523"/>
    </source>
</evidence>
<dbReference type="GO" id="GO:0000177">
    <property type="term" value="C:cytoplasmic exosome (RNase complex)"/>
    <property type="evidence" value="ECO:0007669"/>
    <property type="project" value="TreeGrafter"/>
</dbReference>
<dbReference type="SUPFAM" id="SSF54211">
    <property type="entry name" value="Ribosomal protein S5 domain 2-like"/>
    <property type="match status" value="1"/>
</dbReference>
<dbReference type="InterPro" id="IPR001247">
    <property type="entry name" value="ExoRNase_PH_dom1"/>
</dbReference>
<dbReference type="EMBL" id="DS022309">
    <property type="protein sequence ID" value="OAJ43100.1"/>
    <property type="molecule type" value="Genomic_DNA"/>
</dbReference>
<dbReference type="GO" id="GO:0071028">
    <property type="term" value="P:nuclear mRNA surveillance"/>
    <property type="evidence" value="ECO:0007669"/>
    <property type="project" value="TreeGrafter"/>
</dbReference>
<feature type="domain" description="Exoribonuclease phosphorolytic" evidence="7">
    <location>
        <begin position="28"/>
        <end position="196"/>
    </location>
</feature>
<dbReference type="CDD" id="cd11367">
    <property type="entry name" value="RNase_PH_RRP42"/>
    <property type="match status" value="1"/>
</dbReference>
<evidence type="ECO:0000256" key="4">
    <source>
        <dbReference type="ARBA" id="ARBA00022490"/>
    </source>
</evidence>
<comment type="similarity">
    <text evidence="3">Belongs to the RNase PH family.</text>
</comment>
<dbReference type="GO" id="GO:0034473">
    <property type="term" value="P:U1 snRNA 3'-end processing"/>
    <property type="evidence" value="ECO:0007669"/>
    <property type="project" value="TreeGrafter"/>
</dbReference>
<dbReference type="GO" id="GO:0035925">
    <property type="term" value="F:mRNA 3'-UTR AU-rich region binding"/>
    <property type="evidence" value="ECO:0007669"/>
    <property type="project" value="TreeGrafter"/>
</dbReference>
<organism evidence="9 10">
    <name type="scientific">Batrachochytrium dendrobatidis (strain JEL423)</name>
    <dbReference type="NCBI Taxonomy" id="403673"/>
    <lineage>
        <taxon>Eukaryota</taxon>
        <taxon>Fungi</taxon>
        <taxon>Fungi incertae sedis</taxon>
        <taxon>Chytridiomycota</taxon>
        <taxon>Chytridiomycota incertae sedis</taxon>
        <taxon>Chytridiomycetes</taxon>
        <taxon>Rhizophydiales</taxon>
        <taxon>Rhizophydiales incertae sedis</taxon>
        <taxon>Batrachochytrium</taxon>
    </lineage>
</organism>
<dbReference type="InterPro" id="IPR015847">
    <property type="entry name" value="ExoRNase_PH_dom2"/>
</dbReference>
<dbReference type="InterPro" id="IPR020568">
    <property type="entry name" value="Ribosomal_Su5_D2-typ_SF"/>
</dbReference>
<dbReference type="GO" id="GO:0071035">
    <property type="term" value="P:nuclear polyadenylation-dependent rRNA catabolic process"/>
    <property type="evidence" value="ECO:0007669"/>
    <property type="project" value="TreeGrafter"/>
</dbReference>
<evidence type="ECO:0000256" key="1">
    <source>
        <dbReference type="ARBA" id="ARBA00004496"/>
    </source>
</evidence>
<dbReference type="GO" id="GO:0016075">
    <property type="term" value="P:rRNA catabolic process"/>
    <property type="evidence" value="ECO:0007669"/>
    <property type="project" value="TreeGrafter"/>
</dbReference>
<evidence type="ECO:0000256" key="2">
    <source>
        <dbReference type="ARBA" id="ARBA00004604"/>
    </source>
</evidence>
<dbReference type="GO" id="GO:0000467">
    <property type="term" value="P:exonucleolytic trimming to generate mature 3'-end of 5.8S rRNA from tricistronic rRNA transcript (SSU-rRNA, 5.8S rRNA, LSU-rRNA)"/>
    <property type="evidence" value="ECO:0007669"/>
    <property type="project" value="TreeGrafter"/>
</dbReference>
<evidence type="ECO:0000259" key="8">
    <source>
        <dbReference type="Pfam" id="PF03725"/>
    </source>
</evidence>
<dbReference type="GO" id="GO:0000176">
    <property type="term" value="C:nuclear exosome (RNase complex)"/>
    <property type="evidence" value="ECO:0007669"/>
    <property type="project" value="UniProtKB-ARBA"/>
</dbReference>
<evidence type="ECO:0000313" key="9">
    <source>
        <dbReference type="EMBL" id="OAJ43100.1"/>
    </source>
</evidence>
<evidence type="ECO:0000256" key="5">
    <source>
        <dbReference type="ARBA" id="ARBA00022835"/>
    </source>
</evidence>
<dbReference type="AlphaFoldDB" id="A0A177WUK5"/>
<dbReference type="Proteomes" id="UP000077115">
    <property type="component" value="Unassembled WGS sequence"/>
</dbReference>
<dbReference type="OrthoDB" id="272245at2759"/>
<dbReference type="InterPro" id="IPR036345">
    <property type="entry name" value="ExoRNase_PH_dom2_sf"/>
</dbReference>
<dbReference type="GO" id="GO:0071038">
    <property type="term" value="P:TRAMP-dependent tRNA surveillance pathway"/>
    <property type="evidence" value="ECO:0007669"/>
    <property type="project" value="TreeGrafter"/>
</dbReference>
<keyword evidence="4" id="KW-0963">Cytoplasm</keyword>
<feature type="domain" description="Exoribonuclease phosphorolytic" evidence="8">
    <location>
        <begin position="224"/>
        <end position="288"/>
    </location>
</feature>
<dbReference type="SUPFAM" id="SSF55666">
    <property type="entry name" value="Ribonuclease PH domain 2-like"/>
    <property type="match status" value="1"/>
</dbReference>
<dbReference type="PANTHER" id="PTHR11097:SF8">
    <property type="entry name" value="EXOSOME COMPLEX COMPONENT RRP42"/>
    <property type="match status" value="1"/>
</dbReference>
<dbReference type="Pfam" id="PF03725">
    <property type="entry name" value="RNase_PH_C"/>
    <property type="match status" value="1"/>
</dbReference>
<reference evidence="9 10" key="2">
    <citation type="submission" date="2016-05" db="EMBL/GenBank/DDBJ databases">
        <title>Lineage-specific infection strategies underlie the spectrum of fungal disease in amphibians.</title>
        <authorList>
            <person name="Cuomo C.A."/>
            <person name="Farrer R.A."/>
            <person name="James T."/>
            <person name="Longcore J."/>
            <person name="Birren B."/>
        </authorList>
    </citation>
    <scope>NUCLEOTIDE SEQUENCE [LARGE SCALE GENOMIC DNA]</scope>
    <source>
        <strain evidence="9 10">JEL423</strain>
    </source>
</reference>
<accession>A0A177WUK5</accession>
<name>A0A177WUK5_BATDL</name>
<dbReference type="VEuPathDB" id="FungiDB:BDEG_26483"/>
<dbReference type="GO" id="GO:0034476">
    <property type="term" value="P:U5 snRNA 3'-end processing"/>
    <property type="evidence" value="ECO:0007669"/>
    <property type="project" value="TreeGrafter"/>
</dbReference>
<sequence length="319" mass="34132">MVAVSERDYITKGIQCGIRADGRGSFDSRPVFLETGMITQASGSCRVTIDHGTDVLAGVKVQVADVEGRVEQYTGDIVEQTGTEVADDLNTSLADGNGFSNRGNVGRIVCSVECSPAASIILDSRAIEDMCNEYTQVLNRTLNGPHGGIDLQKLCIIPGSTCWVVSVDVLIMDYGGNVLDTVLMAVRGALHNTRLPKTKVEETDGHFEFDIADDETEVLCGRENIPVALTLSRIGSGHIVDASPLEDMCSSSKITVFVNASGCICGVQKTGKGSLEPSTLIDMIETASRLGSESLVSLDSILLSEERDRLNRVEPIGFR</sequence>
<evidence type="ECO:0000256" key="3">
    <source>
        <dbReference type="ARBA" id="ARBA00006678"/>
    </source>
</evidence>
<dbReference type="GO" id="GO:0034475">
    <property type="term" value="P:U4 snRNA 3'-end processing"/>
    <property type="evidence" value="ECO:0007669"/>
    <property type="project" value="TreeGrafter"/>
</dbReference>
<gene>
    <name evidence="9" type="ORF">BDEG_26483</name>
</gene>
<dbReference type="Pfam" id="PF01138">
    <property type="entry name" value="RNase_PH"/>
    <property type="match status" value="1"/>
</dbReference>
<protein>
    <recommendedName>
        <fullName evidence="6">Ribosomal RNA-processing protein 42</fullName>
    </recommendedName>
</protein>
<dbReference type="eggNOG" id="KOG1612">
    <property type="taxonomic scope" value="Eukaryota"/>
</dbReference>
<evidence type="ECO:0000259" key="7">
    <source>
        <dbReference type="Pfam" id="PF01138"/>
    </source>
</evidence>
<reference evidence="9 10" key="1">
    <citation type="submission" date="2006-10" db="EMBL/GenBank/DDBJ databases">
        <title>The Genome Sequence of Batrachochytrium dendrobatidis JEL423.</title>
        <authorList>
            <consortium name="The Broad Institute Genome Sequencing Platform"/>
            <person name="Birren B."/>
            <person name="Lander E."/>
            <person name="Galagan J."/>
            <person name="Cuomo C."/>
            <person name="Devon K."/>
            <person name="Jaffe D."/>
            <person name="Butler J."/>
            <person name="Alvarez P."/>
            <person name="Gnerre S."/>
            <person name="Grabherr M."/>
            <person name="Kleber M."/>
            <person name="Mauceli E."/>
            <person name="Brockman W."/>
            <person name="Young S."/>
            <person name="LaButti K."/>
            <person name="Sykes S."/>
            <person name="DeCaprio D."/>
            <person name="Crawford M."/>
            <person name="Koehrsen M."/>
            <person name="Engels R."/>
            <person name="Montgomery P."/>
            <person name="Pearson M."/>
            <person name="Howarth C."/>
            <person name="Larson L."/>
            <person name="White J."/>
            <person name="O'Leary S."/>
            <person name="Kodira C."/>
            <person name="Zeng Q."/>
            <person name="Yandava C."/>
            <person name="Alvarado L."/>
            <person name="Longcore J."/>
            <person name="James T."/>
        </authorList>
    </citation>
    <scope>NUCLEOTIDE SEQUENCE [LARGE SCALE GENOMIC DNA]</scope>
    <source>
        <strain evidence="9 10">JEL423</strain>
    </source>
</reference>
<dbReference type="InterPro" id="IPR050590">
    <property type="entry name" value="Exosome_comp_Rrp42_subfam"/>
</dbReference>
<dbReference type="GO" id="GO:0005730">
    <property type="term" value="C:nucleolus"/>
    <property type="evidence" value="ECO:0007669"/>
    <property type="project" value="UniProtKB-SubCell"/>
</dbReference>
<dbReference type="InterPro" id="IPR027408">
    <property type="entry name" value="PNPase/RNase_PH_dom_sf"/>
</dbReference>
<dbReference type="PANTHER" id="PTHR11097">
    <property type="entry name" value="EXOSOME COMPLEX EXONUCLEASE RIBOSOMAL RNA PROCESSING PROTEIN"/>
    <property type="match status" value="1"/>
</dbReference>
<dbReference type="STRING" id="403673.A0A177WUK5"/>
<proteinExistence type="inferred from homology"/>
<dbReference type="Gene3D" id="3.30.230.70">
    <property type="entry name" value="GHMP Kinase, N-terminal domain"/>
    <property type="match status" value="1"/>
</dbReference>
<keyword evidence="5" id="KW-0271">Exosome</keyword>
<comment type="subcellular location">
    <subcellularLocation>
        <location evidence="1">Cytoplasm</location>
    </subcellularLocation>
    <subcellularLocation>
        <location evidence="2">Nucleus</location>
        <location evidence="2">Nucleolus</location>
    </subcellularLocation>
</comment>
<evidence type="ECO:0000313" key="10">
    <source>
        <dbReference type="Proteomes" id="UP000077115"/>
    </source>
</evidence>